<dbReference type="GO" id="GO:0005506">
    <property type="term" value="F:iron ion binding"/>
    <property type="evidence" value="ECO:0007669"/>
    <property type="project" value="InterPro"/>
</dbReference>
<evidence type="ECO:0008006" key="11">
    <source>
        <dbReference type="Google" id="ProtNLM"/>
    </source>
</evidence>
<dbReference type="InterPro" id="IPR036396">
    <property type="entry name" value="Cyt_P450_sf"/>
</dbReference>
<dbReference type="AlphaFoldDB" id="A0A4Y9YY78"/>
<reference evidence="9 10" key="1">
    <citation type="submission" date="2019-02" db="EMBL/GenBank/DDBJ databases">
        <title>Genome sequencing of the rare red list fungi Dentipellis fragilis.</title>
        <authorList>
            <person name="Buettner E."/>
            <person name="Kellner H."/>
        </authorList>
    </citation>
    <scope>NUCLEOTIDE SEQUENCE [LARGE SCALE GENOMIC DNA]</scope>
    <source>
        <strain evidence="9 10">DSM 105465</strain>
    </source>
</reference>
<sequence length="458" mass="51379">MIFLWIEVALAIPVALLTWKFLWQWYKQTPLRNVPGPPSPSFFIGNIGQLLHPLRAWKFHDEIVKKYGRIVRVGGFFGDTMLYVSDPRVLHHVLLRDKHYFEESEAFLVLSDYLLKGLLSSSGDVHRRHRKLLNPAFSGNSMRYPAPIFQRVTHELRNLLTAKVEKGKTEVDMMAWMTRLSLELIGQGGLGYSFDALNERSTNRYGAAVKNLVPTLANVAIFNQTIPMVSWWPSFNKLVSIVDVMDETTQEVFKHKKAALAKGDNALIHQIGEGRDIMSILLKASLAASEEDRMSDTEMLGQMNVLTFAAMDTTTSALSRIFLALAQHPDAQAKLRAELREAQMGGQDLTFDELNNLPYLEAVTRETLRLYPPFPIITRTTTEDVVLPVASPMIAADGSNMSELHIAKNTEIIISILAVNRDPGIWGPDASEWKPERWLSPLPASLSNAAIPGVYSNT</sequence>
<dbReference type="GO" id="GO:0004497">
    <property type="term" value="F:monooxygenase activity"/>
    <property type="evidence" value="ECO:0007669"/>
    <property type="project" value="UniProtKB-KW"/>
</dbReference>
<accession>A0A4Y9YY78</accession>
<evidence type="ECO:0000256" key="7">
    <source>
        <dbReference type="ARBA" id="ARBA00023004"/>
    </source>
</evidence>
<evidence type="ECO:0000256" key="1">
    <source>
        <dbReference type="ARBA" id="ARBA00001971"/>
    </source>
</evidence>
<dbReference type="SUPFAM" id="SSF48264">
    <property type="entry name" value="Cytochrome P450"/>
    <property type="match status" value="1"/>
</dbReference>
<name>A0A4Y9YY78_9AGAM</name>
<gene>
    <name evidence="9" type="ORF">EVG20_g3975</name>
</gene>
<dbReference type="EMBL" id="SEOQ01000193">
    <property type="protein sequence ID" value="TFY67334.1"/>
    <property type="molecule type" value="Genomic_DNA"/>
</dbReference>
<protein>
    <recommendedName>
        <fullName evidence="11">Cytochrome P450</fullName>
    </recommendedName>
</protein>
<comment type="similarity">
    <text evidence="3">Belongs to the cytochrome P450 family.</text>
</comment>
<dbReference type="GO" id="GO:0020037">
    <property type="term" value="F:heme binding"/>
    <property type="evidence" value="ECO:0007669"/>
    <property type="project" value="InterPro"/>
</dbReference>
<evidence type="ECO:0000313" key="10">
    <source>
        <dbReference type="Proteomes" id="UP000298327"/>
    </source>
</evidence>
<evidence type="ECO:0000256" key="3">
    <source>
        <dbReference type="ARBA" id="ARBA00010617"/>
    </source>
</evidence>
<keyword evidence="5" id="KW-0479">Metal-binding</keyword>
<dbReference type="STRING" id="205917.A0A4Y9YY78"/>
<comment type="pathway">
    <text evidence="2">Secondary metabolite biosynthesis.</text>
</comment>
<keyword evidence="7" id="KW-0408">Iron</keyword>
<dbReference type="PANTHER" id="PTHR24305:SF166">
    <property type="entry name" value="CYTOCHROME P450 12A4, MITOCHONDRIAL-RELATED"/>
    <property type="match status" value="1"/>
</dbReference>
<evidence type="ECO:0000256" key="4">
    <source>
        <dbReference type="ARBA" id="ARBA00022617"/>
    </source>
</evidence>
<comment type="cofactor">
    <cofactor evidence="1">
        <name>heme</name>
        <dbReference type="ChEBI" id="CHEBI:30413"/>
    </cofactor>
</comment>
<evidence type="ECO:0000256" key="5">
    <source>
        <dbReference type="ARBA" id="ARBA00022723"/>
    </source>
</evidence>
<proteinExistence type="inferred from homology"/>
<dbReference type="GO" id="GO:0016705">
    <property type="term" value="F:oxidoreductase activity, acting on paired donors, with incorporation or reduction of molecular oxygen"/>
    <property type="evidence" value="ECO:0007669"/>
    <property type="project" value="InterPro"/>
</dbReference>
<keyword evidence="6" id="KW-0560">Oxidoreductase</keyword>
<evidence type="ECO:0000256" key="8">
    <source>
        <dbReference type="ARBA" id="ARBA00023033"/>
    </source>
</evidence>
<dbReference type="InterPro" id="IPR050121">
    <property type="entry name" value="Cytochrome_P450_monoxygenase"/>
</dbReference>
<keyword evidence="8" id="KW-0503">Monooxygenase</keyword>
<dbReference type="PANTHER" id="PTHR24305">
    <property type="entry name" value="CYTOCHROME P450"/>
    <property type="match status" value="1"/>
</dbReference>
<dbReference type="Pfam" id="PF00067">
    <property type="entry name" value="p450"/>
    <property type="match status" value="1"/>
</dbReference>
<dbReference type="Gene3D" id="1.10.630.10">
    <property type="entry name" value="Cytochrome P450"/>
    <property type="match status" value="1"/>
</dbReference>
<evidence type="ECO:0000256" key="2">
    <source>
        <dbReference type="ARBA" id="ARBA00005179"/>
    </source>
</evidence>
<dbReference type="OrthoDB" id="1470350at2759"/>
<keyword evidence="10" id="KW-1185">Reference proteome</keyword>
<evidence type="ECO:0000256" key="6">
    <source>
        <dbReference type="ARBA" id="ARBA00023002"/>
    </source>
</evidence>
<dbReference type="Proteomes" id="UP000298327">
    <property type="component" value="Unassembled WGS sequence"/>
</dbReference>
<evidence type="ECO:0000313" key="9">
    <source>
        <dbReference type="EMBL" id="TFY67334.1"/>
    </source>
</evidence>
<keyword evidence="4" id="KW-0349">Heme</keyword>
<comment type="caution">
    <text evidence="9">The sequence shown here is derived from an EMBL/GenBank/DDBJ whole genome shotgun (WGS) entry which is preliminary data.</text>
</comment>
<dbReference type="InterPro" id="IPR001128">
    <property type="entry name" value="Cyt_P450"/>
</dbReference>
<organism evidence="9 10">
    <name type="scientific">Dentipellis fragilis</name>
    <dbReference type="NCBI Taxonomy" id="205917"/>
    <lineage>
        <taxon>Eukaryota</taxon>
        <taxon>Fungi</taxon>
        <taxon>Dikarya</taxon>
        <taxon>Basidiomycota</taxon>
        <taxon>Agaricomycotina</taxon>
        <taxon>Agaricomycetes</taxon>
        <taxon>Russulales</taxon>
        <taxon>Hericiaceae</taxon>
        <taxon>Dentipellis</taxon>
    </lineage>
</organism>